<feature type="transmembrane region" description="Helical" evidence="7">
    <location>
        <begin position="122"/>
        <end position="141"/>
    </location>
</feature>
<feature type="region of interest" description="Disordered" evidence="6">
    <location>
        <begin position="1"/>
        <end position="22"/>
    </location>
</feature>
<feature type="transmembrane region" description="Helical" evidence="7">
    <location>
        <begin position="183"/>
        <end position="202"/>
    </location>
</feature>
<dbReference type="EMBL" id="PDNA01000011">
    <property type="protein sequence ID" value="PGH26923.1"/>
    <property type="molecule type" value="Genomic_DNA"/>
</dbReference>
<keyword evidence="5 7" id="KW-0472">Membrane</keyword>
<keyword evidence="10" id="KW-1185">Reference proteome</keyword>
<accession>A0A2B7Z120</accession>
<dbReference type="SUPFAM" id="SSF103473">
    <property type="entry name" value="MFS general substrate transporter"/>
    <property type="match status" value="2"/>
</dbReference>
<dbReference type="AlphaFoldDB" id="A0A2B7Z120"/>
<reference evidence="9 10" key="1">
    <citation type="submission" date="2017-10" db="EMBL/GenBank/DDBJ databases">
        <title>Comparative genomics in systemic dimorphic fungi from Ajellomycetaceae.</title>
        <authorList>
            <person name="Munoz J.F."/>
            <person name="Mcewen J.G."/>
            <person name="Clay O.K."/>
            <person name="Cuomo C.A."/>
        </authorList>
    </citation>
    <scope>NUCLEOTIDE SEQUENCE [LARGE SCALE GENOMIC DNA]</scope>
    <source>
        <strain evidence="9 10">UAMH7299</strain>
    </source>
</reference>
<comment type="caution">
    <text evidence="9">The sequence shown here is derived from an EMBL/GenBank/DDBJ whole genome shotgun (WGS) entry which is preliminary data.</text>
</comment>
<organism evidence="9 10">
    <name type="scientific">Polytolypa hystricis (strain UAMH7299)</name>
    <dbReference type="NCBI Taxonomy" id="1447883"/>
    <lineage>
        <taxon>Eukaryota</taxon>
        <taxon>Fungi</taxon>
        <taxon>Dikarya</taxon>
        <taxon>Ascomycota</taxon>
        <taxon>Pezizomycotina</taxon>
        <taxon>Eurotiomycetes</taxon>
        <taxon>Eurotiomycetidae</taxon>
        <taxon>Onygenales</taxon>
        <taxon>Onygenales incertae sedis</taxon>
        <taxon>Polytolypa</taxon>
    </lineage>
</organism>
<keyword evidence="3 7" id="KW-0812">Transmembrane</keyword>
<gene>
    <name evidence="9" type="ORF">AJ80_01304</name>
</gene>
<dbReference type="InterPro" id="IPR053791">
    <property type="entry name" value="MFS_Tri12-like"/>
</dbReference>
<dbReference type="Gene3D" id="1.20.1250.20">
    <property type="entry name" value="MFS general substrate transporter like domains"/>
    <property type="match status" value="1"/>
</dbReference>
<feature type="domain" description="Major facilitator superfamily (MFS) profile" evidence="8">
    <location>
        <begin position="54"/>
        <end position="532"/>
    </location>
</feature>
<feature type="transmembrane region" description="Helical" evidence="7">
    <location>
        <begin position="362"/>
        <end position="380"/>
    </location>
</feature>
<dbReference type="PANTHER" id="PTHR23501">
    <property type="entry name" value="MAJOR FACILITATOR SUPERFAMILY"/>
    <property type="match status" value="1"/>
</dbReference>
<evidence type="ECO:0000256" key="2">
    <source>
        <dbReference type="ARBA" id="ARBA00022448"/>
    </source>
</evidence>
<protein>
    <recommendedName>
        <fullName evidence="8">Major facilitator superfamily (MFS) profile domain-containing protein</fullName>
    </recommendedName>
</protein>
<dbReference type="OrthoDB" id="4198076at2759"/>
<name>A0A2B7Z120_POLH7</name>
<dbReference type="CDD" id="cd06179">
    <property type="entry name" value="MFS_TRI12_like"/>
    <property type="match status" value="1"/>
</dbReference>
<feature type="transmembrane region" description="Helical" evidence="7">
    <location>
        <begin position="540"/>
        <end position="562"/>
    </location>
</feature>
<feature type="transmembrane region" description="Helical" evidence="7">
    <location>
        <begin position="92"/>
        <end position="110"/>
    </location>
</feature>
<evidence type="ECO:0000256" key="6">
    <source>
        <dbReference type="SAM" id="MobiDB-lite"/>
    </source>
</evidence>
<keyword evidence="2" id="KW-0813">Transport</keyword>
<dbReference type="GO" id="GO:0005886">
    <property type="term" value="C:plasma membrane"/>
    <property type="evidence" value="ECO:0007669"/>
    <property type="project" value="TreeGrafter"/>
</dbReference>
<feature type="compositionally biased region" description="Basic and acidic residues" evidence="6">
    <location>
        <begin position="7"/>
        <end position="22"/>
    </location>
</feature>
<dbReference type="Pfam" id="PF06609">
    <property type="entry name" value="TRI12"/>
    <property type="match status" value="1"/>
</dbReference>
<dbReference type="InterPro" id="IPR010573">
    <property type="entry name" value="MFS_Str1/Tri12-like"/>
</dbReference>
<feature type="transmembrane region" description="Helical" evidence="7">
    <location>
        <begin position="208"/>
        <end position="231"/>
    </location>
</feature>
<sequence length="598" mass="64265">MATSNKDIQEATVSHHDQAQAHPETELFREVVLGHDFTVDSAELPKGYFRGLPFLGSMFAIGVSYGAGVGGFAFAAPILANIDADIGPSPNLTWVALTYTLTTAIGLMVVGRLTDLFGRRWFMIGGNVFGLLGTIVCATAKTIDAMIAGETLIGLGASAQLSFAFTINELVPFKYRFLANGYIYIWGTVCSGIGPVIAYAFVYKTSVGWRGVFYLLIAMNAVGLACWYFFYHPPNFNMKHGPGRKMQFVREFDYIGTLMAILGFLLFLMGLSWGGGLYPWKSAHVVATIVVGFLLLVTFILYETFMPLKEPLIPVHLFRNRGLVISIALWSIGASVYYAFAIVWPTMVVVLYAPAHANDPMWTGYAALALNGGISFGELVGSWPRKWIHHQIRAVFFIGSVLLAATASCTADTPGRAITLMFLGSMFIGWNEILTSCVATICVEDQRELGTAIGFGGSSRSFVSTICATVYTVILTNRIATTVPQYVPPALIAAGLPSSSVADYFTAFANGTAAAFATVPGISPTILAAGERAYQDANAAAYKTVFLCTIAFSGIGIILSIFCPNIDHLLTDKVTTTLHESGHEGPITKEAVTGSEAA</sequence>
<comment type="subcellular location">
    <subcellularLocation>
        <location evidence="1">Membrane</location>
        <topology evidence="1">Multi-pass membrane protein</topology>
    </subcellularLocation>
</comment>
<feature type="transmembrane region" description="Helical" evidence="7">
    <location>
        <begin position="283"/>
        <end position="302"/>
    </location>
</feature>
<evidence type="ECO:0000259" key="8">
    <source>
        <dbReference type="PROSITE" id="PS50850"/>
    </source>
</evidence>
<dbReference type="InterPro" id="IPR020846">
    <property type="entry name" value="MFS_dom"/>
</dbReference>
<dbReference type="GO" id="GO:0022857">
    <property type="term" value="F:transmembrane transporter activity"/>
    <property type="evidence" value="ECO:0007669"/>
    <property type="project" value="InterPro"/>
</dbReference>
<proteinExistence type="predicted"/>
<feature type="transmembrane region" description="Helical" evidence="7">
    <location>
        <begin position="392"/>
        <end position="411"/>
    </location>
</feature>
<dbReference type="PANTHER" id="PTHR23501:SF109">
    <property type="entry name" value="MAJOR FACILITATOR SUPERFAMILY (MFS) PROFILE DOMAIN-CONTAINING PROTEIN-RELATED"/>
    <property type="match status" value="1"/>
</dbReference>
<feature type="transmembrane region" description="Helical" evidence="7">
    <location>
        <begin position="323"/>
        <end position="342"/>
    </location>
</feature>
<feature type="transmembrane region" description="Helical" evidence="7">
    <location>
        <begin position="252"/>
        <end position="271"/>
    </location>
</feature>
<dbReference type="PROSITE" id="PS50850">
    <property type="entry name" value="MFS"/>
    <property type="match status" value="1"/>
</dbReference>
<evidence type="ECO:0000256" key="7">
    <source>
        <dbReference type="SAM" id="Phobius"/>
    </source>
</evidence>
<feature type="region of interest" description="Disordered" evidence="6">
    <location>
        <begin position="579"/>
        <end position="598"/>
    </location>
</feature>
<evidence type="ECO:0000256" key="4">
    <source>
        <dbReference type="ARBA" id="ARBA00022989"/>
    </source>
</evidence>
<dbReference type="InterPro" id="IPR036259">
    <property type="entry name" value="MFS_trans_sf"/>
</dbReference>
<keyword evidence="4 7" id="KW-1133">Transmembrane helix</keyword>
<evidence type="ECO:0000256" key="3">
    <source>
        <dbReference type="ARBA" id="ARBA00022692"/>
    </source>
</evidence>
<feature type="transmembrane region" description="Helical" evidence="7">
    <location>
        <begin position="54"/>
        <end position="80"/>
    </location>
</feature>
<feature type="transmembrane region" description="Helical" evidence="7">
    <location>
        <begin position="153"/>
        <end position="171"/>
    </location>
</feature>
<evidence type="ECO:0000313" key="9">
    <source>
        <dbReference type="EMBL" id="PGH26923.1"/>
    </source>
</evidence>
<evidence type="ECO:0000256" key="5">
    <source>
        <dbReference type="ARBA" id="ARBA00023136"/>
    </source>
</evidence>
<dbReference type="Proteomes" id="UP000224634">
    <property type="component" value="Unassembled WGS sequence"/>
</dbReference>
<evidence type="ECO:0000313" key="10">
    <source>
        <dbReference type="Proteomes" id="UP000224634"/>
    </source>
</evidence>
<evidence type="ECO:0000256" key="1">
    <source>
        <dbReference type="ARBA" id="ARBA00004141"/>
    </source>
</evidence>